<protein>
    <submittedName>
        <fullName evidence="1">Translation initiation factor IF-6</fullName>
    </submittedName>
</protein>
<accession>A0AC60VY28</accession>
<evidence type="ECO:0000313" key="1">
    <source>
        <dbReference type="EMBL" id="MBA4452132.1"/>
    </source>
</evidence>
<sequence length="221" mass="23918">MDIFKYDVYRGPNIGVYISVNDNFVFLPMGFAETKAEKLAEYLDVKPLYTSVANTRLLGALMVGNNNGILLPTTAYAEEYDFLKKETGLNVGVLDSKYTALGNVICANDKGAIVSPWLSKDDVQTIEQILGIEVVQKRVAGMNQVGAVMVANNSGAVIHPEADEEDMKMFANTLGVKIEHATINNGIPFVKSGVLANNHGVVVGTLTTGPEIMMLTRAFLN</sequence>
<dbReference type="Proteomes" id="UP000559653">
    <property type="component" value="Unassembled WGS sequence"/>
</dbReference>
<keyword evidence="1" id="KW-0648">Protein biosynthesis</keyword>
<gene>
    <name evidence="1" type="ORF">H2B03_03010</name>
</gene>
<dbReference type="EMBL" id="JACEMZ010000011">
    <property type="protein sequence ID" value="MBA4452132.1"/>
    <property type="molecule type" value="Genomic_DNA"/>
</dbReference>
<proteinExistence type="predicted"/>
<evidence type="ECO:0000313" key="2">
    <source>
        <dbReference type="Proteomes" id="UP000559653"/>
    </source>
</evidence>
<organism evidence="1 2">
    <name type="scientific">Candidatus Nitrosomaritimum aestuariumsis</name>
    <dbReference type="NCBI Taxonomy" id="3342354"/>
    <lineage>
        <taxon>Archaea</taxon>
        <taxon>Nitrososphaerota</taxon>
        <taxon>Nitrososphaeria</taxon>
        <taxon>Nitrosopumilales</taxon>
        <taxon>Nitrosopumilaceae</taxon>
        <taxon>Candidatus Nitrosomaritimum</taxon>
    </lineage>
</organism>
<keyword evidence="1" id="KW-0396">Initiation factor</keyword>
<name>A0AC60VY28_9ARCH</name>
<comment type="caution">
    <text evidence="1">The sequence shown here is derived from an EMBL/GenBank/DDBJ whole genome shotgun (WGS) entry which is preliminary data.</text>
</comment>
<reference evidence="1 2" key="1">
    <citation type="journal article" date="2020" name="Appl. Environ. Microbiol.">
        <title>Genomic Characteristics of a Novel Species of Ammonia-Oxidizing Archaea from the Jiulong River Estuary.</title>
        <authorList>
            <person name="Zou D."/>
            <person name="Wan R."/>
            <person name="Han L."/>
            <person name="Xu M.N."/>
            <person name="Liu Y."/>
            <person name="Liu H."/>
            <person name="Kao S.J."/>
            <person name="Li M."/>
        </authorList>
    </citation>
    <scope>NUCLEOTIDE SEQUENCE [LARGE SCALE GENOMIC DNA]</scope>
    <source>
        <strain evidence="1">W1bin1</strain>
    </source>
</reference>